<organism evidence="1 2">
    <name type="scientific">Caerostris darwini</name>
    <dbReference type="NCBI Taxonomy" id="1538125"/>
    <lineage>
        <taxon>Eukaryota</taxon>
        <taxon>Metazoa</taxon>
        <taxon>Ecdysozoa</taxon>
        <taxon>Arthropoda</taxon>
        <taxon>Chelicerata</taxon>
        <taxon>Arachnida</taxon>
        <taxon>Araneae</taxon>
        <taxon>Araneomorphae</taxon>
        <taxon>Entelegynae</taxon>
        <taxon>Araneoidea</taxon>
        <taxon>Araneidae</taxon>
        <taxon>Caerostris</taxon>
    </lineage>
</organism>
<reference evidence="1 2" key="1">
    <citation type="submission" date="2021-06" db="EMBL/GenBank/DDBJ databases">
        <title>Caerostris darwini draft genome.</title>
        <authorList>
            <person name="Kono N."/>
            <person name="Arakawa K."/>
        </authorList>
    </citation>
    <scope>NUCLEOTIDE SEQUENCE [LARGE SCALE GENOMIC DNA]</scope>
</reference>
<protein>
    <submittedName>
        <fullName evidence="1">Uncharacterized protein</fullName>
    </submittedName>
</protein>
<comment type="caution">
    <text evidence="1">The sequence shown here is derived from an EMBL/GenBank/DDBJ whole genome shotgun (WGS) entry which is preliminary data.</text>
</comment>
<evidence type="ECO:0000313" key="2">
    <source>
        <dbReference type="Proteomes" id="UP001054837"/>
    </source>
</evidence>
<evidence type="ECO:0000313" key="1">
    <source>
        <dbReference type="EMBL" id="GIY03132.1"/>
    </source>
</evidence>
<sequence>MELMAGGKKDCAVTRFPPSPTLWECSQENIPPNDTARNALHTFFRDILRKLVSSLAKNIRMFPQNTDSFRYQFQKKNVPTLNVDLWVVLFFPLSKRAGDPYQLLTTVVFTRDRGTMPRNGMMSTIECPLSRPGYAGSGIFPDIQ</sequence>
<name>A0AAV4Q423_9ARAC</name>
<accession>A0AAV4Q423</accession>
<gene>
    <name evidence="1" type="ORF">CDAR_78911</name>
</gene>
<dbReference type="EMBL" id="BPLQ01003774">
    <property type="protein sequence ID" value="GIY03132.1"/>
    <property type="molecule type" value="Genomic_DNA"/>
</dbReference>
<dbReference type="Proteomes" id="UP001054837">
    <property type="component" value="Unassembled WGS sequence"/>
</dbReference>
<keyword evidence="2" id="KW-1185">Reference proteome</keyword>
<proteinExistence type="predicted"/>
<dbReference type="AlphaFoldDB" id="A0AAV4Q423"/>